<reference evidence="11" key="1">
    <citation type="submission" date="2023-05" db="EMBL/GenBank/DDBJ databases">
        <authorList>
            <person name="Stuckert A."/>
        </authorList>
    </citation>
    <scope>NUCLEOTIDE SEQUENCE</scope>
</reference>
<name>A0ABN9HID9_9NEOB</name>
<evidence type="ECO:0000313" key="11">
    <source>
        <dbReference type="EMBL" id="CAI9619413.1"/>
    </source>
</evidence>
<evidence type="ECO:0000313" key="12">
    <source>
        <dbReference type="Proteomes" id="UP001162483"/>
    </source>
</evidence>
<dbReference type="Proteomes" id="UP001162483">
    <property type="component" value="Unassembled WGS sequence"/>
</dbReference>
<evidence type="ECO:0000256" key="8">
    <source>
        <dbReference type="ARBA" id="ARBA00023198"/>
    </source>
</evidence>
<keyword evidence="12" id="KW-1185">Reference proteome</keyword>
<keyword evidence="3" id="KW-0145">Chemotaxis</keyword>
<comment type="caution">
    <text evidence="11">The sequence shown here is derived from an EMBL/GenBank/DDBJ whole genome shotgun (WGS) entry which is preliminary data.</text>
</comment>
<sequence>MTLAVGWGLLSALLVLRVLGDVPAGELSEIQSKTIQLVMEKFHQRDLQSGYRMTSIVKAAEKYNSGIFVNVEFLVKQTSCRKHDWSKLDCKAGKNARSYNCFGCYKFEYDSHVVISQVEECILPRHLNEGRQARRNDLCKEVEMKDSGKTNVGKYSFQKTE</sequence>
<dbReference type="InterPro" id="IPR046350">
    <property type="entry name" value="Cystatin_sf"/>
</dbReference>
<keyword evidence="8" id="KW-0395">Inflammatory response</keyword>
<evidence type="ECO:0000256" key="7">
    <source>
        <dbReference type="ARBA" id="ARBA00023157"/>
    </source>
</evidence>
<evidence type="ECO:0000256" key="9">
    <source>
        <dbReference type="ARBA" id="ARBA00032785"/>
    </source>
</evidence>
<keyword evidence="7" id="KW-1015">Disulfide bond</keyword>
<keyword evidence="5 10" id="KW-0732">Signal</keyword>
<evidence type="ECO:0000256" key="1">
    <source>
        <dbReference type="ARBA" id="ARBA00004613"/>
    </source>
</evidence>
<evidence type="ECO:0000256" key="5">
    <source>
        <dbReference type="ARBA" id="ARBA00022729"/>
    </source>
</evidence>
<dbReference type="PANTHER" id="PTHR15106">
    <property type="entry name" value="RETINOIC ACID RECEPTOR RESPONDER PROTEIN 2"/>
    <property type="match status" value="1"/>
</dbReference>
<gene>
    <name evidence="11" type="ORF">SPARVUS_LOCUS15837972</name>
</gene>
<evidence type="ECO:0000256" key="3">
    <source>
        <dbReference type="ARBA" id="ARBA00022500"/>
    </source>
</evidence>
<proteinExistence type="predicted"/>
<protein>
    <recommendedName>
        <fullName evidence="2">Retinoic acid receptor responder protein 2</fullName>
    </recommendedName>
    <alternativeName>
        <fullName evidence="9">Chemerin</fullName>
    </alternativeName>
</protein>
<accession>A0ABN9HID9</accession>
<feature type="chain" id="PRO_5045789612" description="Retinoic acid receptor responder protein 2" evidence="10">
    <location>
        <begin position="21"/>
        <end position="161"/>
    </location>
</feature>
<dbReference type="EMBL" id="CATNWA010020678">
    <property type="protein sequence ID" value="CAI9619413.1"/>
    <property type="molecule type" value="Genomic_DNA"/>
</dbReference>
<evidence type="ECO:0000256" key="10">
    <source>
        <dbReference type="SAM" id="SignalP"/>
    </source>
</evidence>
<dbReference type="InterPro" id="IPR029562">
    <property type="entry name" value="Chemerin"/>
</dbReference>
<comment type="subcellular location">
    <subcellularLocation>
        <location evidence="1">Secreted</location>
    </subcellularLocation>
</comment>
<evidence type="ECO:0000256" key="4">
    <source>
        <dbReference type="ARBA" id="ARBA00022525"/>
    </source>
</evidence>
<evidence type="ECO:0000256" key="2">
    <source>
        <dbReference type="ARBA" id="ARBA00018808"/>
    </source>
</evidence>
<keyword evidence="4" id="KW-0964">Secreted</keyword>
<dbReference type="PANTHER" id="PTHR15106:SF2">
    <property type="entry name" value="RETINOIC ACID RECEPTOR RESPONDER PROTEIN 2"/>
    <property type="match status" value="1"/>
</dbReference>
<evidence type="ECO:0000256" key="6">
    <source>
        <dbReference type="ARBA" id="ARBA00022782"/>
    </source>
</evidence>
<organism evidence="11 12">
    <name type="scientific">Staurois parvus</name>
    <dbReference type="NCBI Taxonomy" id="386267"/>
    <lineage>
        <taxon>Eukaryota</taxon>
        <taxon>Metazoa</taxon>
        <taxon>Chordata</taxon>
        <taxon>Craniata</taxon>
        <taxon>Vertebrata</taxon>
        <taxon>Euteleostomi</taxon>
        <taxon>Amphibia</taxon>
        <taxon>Batrachia</taxon>
        <taxon>Anura</taxon>
        <taxon>Neobatrachia</taxon>
        <taxon>Ranoidea</taxon>
        <taxon>Ranidae</taxon>
        <taxon>Staurois</taxon>
    </lineage>
</organism>
<dbReference type="SUPFAM" id="SSF54403">
    <property type="entry name" value="Cystatin/monellin"/>
    <property type="match status" value="1"/>
</dbReference>
<dbReference type="Gene3D" id="3.10.450.10">
    <property type="match status" value="1"/>
</dbReference>
<keyword evidence="6" id="KW-0221">Differentiation</keyword>
<feature type="signal peptide" evidence="10">
    <location>
        <begin position="1"/>
        <end position="20"/>
    </location>
</feature>